<organism evidence="1 2">
    <name type="scientific">Dethiobacter alkaliphilus AHT 1</name>
    <dbReference type="NCBI Taxonomy" id="555088"/>
    <lineage>
        <taxon>Bacteria</taxon>
        <taxon>Bacillati</taxon>
        <taxon>Bacillota</taxon>
        <taxon>Dethiobacteria</taxon>
        <taxon>Dethiobacterales</taxon>
        <taxon>Dethiobacteraceae</taxon>
        <taxon>Dethiobacter</taxon>
    </lineage>
</organism>
<keyword evidence="2" id="KW-1185">Reference proteome</keyword>
<evidence type="ECO:0000313" key="2">
    <source>
        <dbReference type="Proteomes" id="UP000006443"/>
    </source>
</evidence>
<protein>
    <submittedName>
        <fullName evidence="1">Uncharacterized protein</fullName>
    </submittedName>
</protein>
<name>C0GI05_DETAL</name>
<dbReference type="Proteomes" id="UP000006443">
    <property type="component" value="Unassembled WGS sequence"/>
</dbReference>
<proteinExistence type="predicted"/>
<evidence type="ECO:0000313" key="1">
    <source>
        <dbReference type="EMBL" id="EEG77079.1"/>
    </source>
</evidence>
<gene>
    <name evidence="1" type="ORF">DealDRAFT_2114</name>
</gene>
<sequence>MFIGTFKKVFFERSESESQQLNIEYFKADLSFIPNEIITKGLRSYHNKTLINHCSCANRKTPDYTGKIDGYRQAVTDYYEFCNELRNFALLQYENNKVDLARKCYLYLIEISHDKAETKHLIRSYEILFSRHLLHSDVCKN</sequence>
<dbReference type="EMBL" id="ACJM01000010">
    <property type="protein sequence ID" value="EEG77079.1"/>
    <property type="molecule type" value="Genomic_DNA"/>
</dbReference>
<comment type="caution">
    <text evidence="1">The sequence shown here is derived from an EMBL/GenBank/DDBJ whole genome shotgun (WGS) entry which is preliminary data.</text>
</comment>
<dbReference type="AlphaFoldDB" id="C0GI05"/>
<accession>C0GI05</accession>
<reference evidence="1 2" key="1">
    <citation type="submission" date="2009-02" db="EMBL/GenBank/DDBJ databases">
        <title>Sequencing of the draft genome and assembly of Dethiobacter alkaliphilus AHT 1.</title>
        <authorList>
            <consortium name="US DOE Joint Genome Institute (JGI-PGF)"/>
            <person name="Lucas S."/>
            <person name="Copeland A."/>
            <person name="Lapidus A."/>
            <person name="Glavina del Rio T."/>
            <person name="Dalin E."/>
            <person name="Tice H."/>
            <person name="Bruce D."/>
            <person name="Goodwin L."/>
            <person name="Pitluck S."/>
            <person name="Larimer F."/>
            <person name="Land M.L."/>
            <person name="Hauser L."/>
            <person name="Muyzer G."/>
        </authorList>
    </citation>
    <scope>NUCLEOTIDE SEQUENCE [LARGE SCALE GENOMIC DNA]</scope>
    <source>
        <strain evidence="1 2">AHT 1</strain>
    </source>
</reference>